<dbReference type="Pfam" id="PF07729">
    <property type="entry name" value="FCD"/>
    <property type="match status" value="1"/>
</dbReference>
<dbReference type="InterPro" id="IPR036390">
    <property type="entry name" value="WH_DNA-bd_sf"/>
</dbReference>
<dbReference type="InterPro" id="IPR000524">
    <property type="entry name" value="Tscrpt_reg_HTH_GntR"/>
</dbReference>
<feature type="domain" description="HTH gntR-type" evidence="4">
    <location>
        <begin position="9"/>
        <end position="77"/>
    </location>
</feature>
<dbReference type="RefSeq" id="WP_105934783.1">
    <property type="nucleotide sequence ID" value="NZ_PVNP01000124.1"/>
</dbReference>
<dbReference type="GO" id="GO:0003677">
    <property type="term" value="F:DNA binding"/>
    <property type="evidence" value="ECO:0007669"/>
    <property type="project" value="UniProtKB-KW"/>
</dbReference>
<dbReference type="SUPFAM" id="SSF48008">
    <property type="entry name" value="GntR ligand-binding domain-like"/>
    <property type="match status" value="1"/>
</dbReference>
<gene>
    <name evidence="5" type="ORF">C6Y40_11925</name>
</gene>
<dbReference type="PANTHER" id="PTHR43537:SF5">
    <property type="entry name" value="UXU OPERON TRANSCRIPTIONAL REGULATOR"/>
    <property type="match status" value="1"/>
</dbReference>
<dbReference type="Proteomes" id="UP000238949">
    <property type="component" value="Unassembled WGS sequence"/>
</dbReference>
<keyword evidence="6" id="KW-1185">Reference proteome</keyword>
<evidence type="ECO:0000313" key="6">
    <source>
        <dbReference type="Proteomes" id="UP000238949"/>
    </source>
</evidence>
<dbReference type="InterPro" id="IPR011711">
    <property type="entry name" value="GntR_C"/>
</dbReference>
<dbReference type="PANTHER" id="PTHR43537">
    <property type="entry name" value="TRANSCRIPTIONAL REGULATOR, GNTR FAMILY"/>
    <property type="match status" value="1"/>
</dbReference>
<dbReference type="PRINTS" id="PR00035">
    <property type="entry name" value="HTHGNTR"/>
</dbReference>
<dbReference type="InterPro" id="IPR036388">
    <property type="entry name" value="WH-like_DNA-bd_sf"/>
</dbReference>
<dbReference type="SUPFAM" id="SSF46785">
    <property type="entry name" value="Winged helix' DNA-binding domain"/>
    <property type="match status" value="1"/>
</dbReference>
<dbReference type="EMBL" id="PVNP01000124">
    <property type="protein sequence ID" value="PRO73320.1"/>
    <property type="molecule type" value="Genomic_DNA"/>
</dbReference>
<dbReference type="Pfam" id="PF00392">
    <property type="entry name" value="GntR"/>
    <property type="match status" value="1"/>
</dbReference>
<dbReference type="PROSITE" id="PS50949">
    <property type="entry name" value="HTH_GNTR"/>
    <property type="match status" value="1"/>
</dbReference>
<protein>
    <submittedName>
        <fullName evidence="5">GntR family transcriptional regulator</fullName>
    </submittedName>
</protein>
<dbReference type="SMART" id="SM00345">
    <property type="entry name" value="HTH_GNTR"/>
    <property type="match status" value="1"/>
</dbReference>
<evidence type="ECO:0000313" key="5">
    <source>
        <dbReference type="EMBL" id="PRO73320.1"/>
    </source>
</evidence>
<name>A0A2S9VA24_9ALTE</name>
<keyword evidence="2" id="KW-0238">DNA-binding</keyword>
<dbReference type="Gene3D" id="1.20.120.530">
    <property type="entry name" value="GntR ligand-binding domain-like"/>
    <property type="match status" value="1"/>
</dbReference>
<dbReference type="Gene3D" id="1.10.10.10">
    <property type="entry name" value="Winged helix-like DNA-binding domain superfamily/Winged helix DNA-binding domain"/>
    <property type="match status" value="1"/>
</dbReference>
<keyword evidence="3" id="KW-0804">Transcription</keyword>
<evidence type="ECO:0000256" key="3">
    <source>
        <dbReference type="ARBA" id="ARBA00023163"/>
    </source>
</evidence>
<evidence type="ECO:0000256" key="2">
    <source>
        <dbReference type="ARBA" id="ARBA00023125"/>
    </source>
</evidence>
<comment type="caution">
    <text evidence="5">The sequence shown here is derived from an EMBL/GenBank/DDBJ whole genome shotgun (WGS) entry which is preliminary data.</text>
</comment>
<dbReference type="CDD" id="cd07377">
    <property type="entry name" value="WHTH_GntR"/>
    <property type="match status" value="1"/>
</dbReference>
<dbReference type="AlphaFoldDB" id="A0A2S9VA24"/>
<accession>A0A2S9VA24</accession>
<evidence type="ECO:0000256" key="1">
    <source>
        <dbReference type="ARBA" id="ARBA00023015"/>
    </source>
</evidence>
<keyword evidence="1" id="KW-0805">Transcription regulation</keyword>
<dbReference type="SMART" id="SM00895">
    <property type="entry name" value="FCD"/>
    <property type="match status" value="1"/>
</dbReference>
<sequence length="237" mass="26540">MQVDAVKVRRLYLEVATQIEQQIQSGQIGPGERLPSERDLASRFEVSRPTIREAMIALEIAGLVEIKTGSGIYVLAQTETLAPHSLDDVPGPFEVLEARLLIEPQAASLAAARISKAQLNSIEQAVQIMGDANSSEHQKEQADELFHVTIAQATDNSALASTIKWLWELRNQSALSSRFHQRVRELGVQPYVEEHRKIFNALKLRDPERARTAMHHHISNAIEQDMSVLDLHDNEDD</sequence>
<dbReference type="OrthoDB" id="5450856at2"/>
<evidence type="ECO:0000259" key="4">
    <source>
        <dbReference type="PROSITE" id="PS50949"/>
    </source>
</evidence>
<dbReference type="InterPro" id="IPR008920">
    <property type="entry name" value="TF_FadR/GntR_C"/>
</dbReference>
<proteinExistence type="predicted"/>
<reference evidence="6" key="1">
    <citation type="journal article" date="2020" name="Int. J. Syst. Evol. Microbiol.">
        <title>Alteromonas alba sp. nov., a marine bacterium isolated from the seawater of the West Pacific Ocean.</title>
        <authorList>
            <person name="Sun C."/>
            <person name="Wu Y.-H."/>
            <person name="Xamxidin M."/>
            <person name="Cheng H."/>
            <person name="Xu X.-W."/>
        </authorList>
    </citation>
    <scope>NUCLEOTIDE SEQUENCE [LARGE SCALE GENOMIC DNA]</scope>
    <source>
        <strain evidence="6">190</strain>
    </source>
</reference>
<organism evidence="5 6">
    <name type="scientific">Alteromonas alba</name>
    <dbReference type="NCBI Taxonomy" id="2079529"/>
    <lineage>
        <taxon>Bacteria</taxon>
        <taxon>Pseudomonadati</taxon>
        <taxon>Pseudomonadota</taxon>
        <taxon>Gammaproteobacteria</taxon>
        <taxon>Alteromonadales</taxon>
        <taxon>Alteromonadaceae</taxon>
        <taxon>Alteromonas/Salinimonas group</taxon>
        <taxon>Alteromonas</taxon>
    </lineage>
</organism>
<dbReference type="GO" id="GO:0003700">
    <property type="term" value="F:DNA-binding transcription factor activity"/>
    <property type="evidence" value="ECO:0007669"/>
    <property type="project" value="InterPro"/>
</dbReference>